<evidence type="ECO:0000313" key="1">
    <source>
        <dbReference type="EMBL" id="CAH3104803.1"/>
    </source>
</evidence>
<evidence type="ECO:0000313" key="2">
    <source>
        <dbReference type="Proteomes" id="UP001159405"/>
    </source>
</evidence>
<dbReference type="EMBL" id="CALNXK010000017">
    <property type="protein sequence ID" value="CAH3104803.1"/>
    <property type="molecule type" value="Genomic_DNA"/>
</dbReference>
<dbReference type="Proteomes" id="UP001159405">
    <property type="component" value="Unassembled WGS sequence"/>
</dbReference>
<organism evidence="1 2">
    <name type="scientific">Porites lobata</name>
    <dbReference type="NCBI Taxonomy" id="104759"/>
    <lineage>
        <taxon>Eukaryota</taxon>
        <taxon>Metazoa</taxon>
        <taxon>Cnidaria</taxon>
        <taxon>Anthozoa</taxon>
        <taxon>Hexacorallia</taxon>
        <taxon>Scleractinia</taxon>
        <taxon>Fungiina</taxon>
        <taxon>Poritidae</taxon>
        <taxon>Porites</taxon>
    </lineage>
</organism>
<accession>A0ABN8NH47</accession>
<keyword evidence="2" id="KW-1185">Reference proteome</keyword>
<comment type="caution">
    <text evidence="1">The sequence shown here is derived from an EMBL/GenBank/DDBJ whole genome shotgun (WGS) entry which is preliminary data.</text>
</comment>
<reference evidence="1 2" key="1">
    <citation type="submission" date="2022-05" db="EMBL/GenBank/DDBJ databases">
        <authorList>
            <consortium name="Genoscope - CEA"/>
            <person name="William W."/>
        </authorList>
    </citation>
    <scope>NUCLEOTIDE SEQUENCE [LARGE SCALE GENOMIC DNA]</scope>
</reference>
<name>A0ABN8NH47_9CNID</name>
<proteinExistence type="predicted"/>
<gene>
    <name evidence="1" type="ORF">PLOB_00012529</name>
</gene>
<sequence>MNRGEMTEEMKFRAEVHLKKVVTVGEGEHPLQCPHAFWFSRRPQGKP</sequence>
<protein>
    <submittedName>
        <fullName evidence="1">Uncharacterized protein</fullName>
    </submittedName>
</protein>